<dbReference type="EMBL" id="FOBB01000003">
    <property type="protein sequence ID" value="SEM01222.1"/>
    <property type="molecule type" value="Genomic_DNA"/>
</dbReference>
<name>A0A1H7UW76_9BACT</name>
<keyword evidence="1" id="KW-0472">Membrane</keyword>
<dbReference type="OrthoDB" id="673668at2"/>
<feature type="transmembrane region" description="Helical" evidence="1">
    <location>
        <begin position="6"/>
        <end position="27"/>
    </location>
</feature>
<feature type="domain" description="DUF6249" evidence="2">
    <location>
        <begin position="8"/>
        <end position="105"/>
    </location>
</feature>
<dbReference type="STRING" id="573321.SAMN04488505_103130"/>
<keyword evidence="4" id="KW-1185">Reference proteome</keyword>
<evidence type="ECO:0000313" key="4">
    <source>
        <dbReference type="Proteomes" id="UP000198984"/>
    </source>
</evidence>
<evidence type="ECO:0000259" key="2">
    <source>
        <dbReference type="Pfam" id="PF19762"/>
    </source>
</evidence>
<feature type="transmembrane region" description="Helical" evidence="1">
    <location>
        <begin position="59"/>
        <end position="78"/>
    </location>
</feature>
<dbReference type="Pfam" id="PF19762">
    <property type="entry name" value="DUF6249"/>
    <property type="match status" value="1"/>
</dbReference>
<evidence type="ECO:0000256" key="1">
    <source>
        <dbReference type="SAM" id="Phobius"/>
    </source>
</evidence>
<protein>
    <recommendedName>
        <fullName evidence="2">DUF6249 domain-containing protein</fullName>
    </recommendedName>
</protein>
<proteinExistence type="predicted"/>
<dbReference type="Proteomes" id="UP000198984">
    <property type="component" value="Unassembled WGS sequence"/>
</dbReference>
<reference evidence="3 4" key="1">
    <citation type="submission" date="2016-10" db="EMBL/GenBank/DDBJ databases">
        <authorList>
            <person name="de Groot N.N."/>
        </authorList>
    </citation>
    <scope>NUCLEOTIDE SEQUENCE [LARGE SCALE GENOMIC DNA]</scope>
    <source>
        <strain evidence="3 4">DSM 21039</strain>
    </source>
</reference>
<accession>A0A1H7UW76</accession>
<feature type="transmembrane region" description="Helical" evidence="1">
    <location>
        <begin position="84"/>
        <end position="104"/>
    </location>
</feature>
<evidence type="ECO:0000313" key="3">
    <source>
        <dbReference type="EMBL" id="SEM01222.1"/>
    </source>
</evidence>
<dbReference type="RefSeq" id="WP_089912366.1">
    <property type="nucleotide sequence ID" value="NZ_FOBB01000003.1"/>
</dbReference>
<keyword evidence="1" id="KW-0812">Transmembrane</keyword>
<sequence length="112" mass="12422">MKQIMPFLAIIAILIIVAILISSLYNYRLKKQILENGGMNENVQRIMNKLSGGSDPLKWGLILLSGGIGLIVLEYVPYHADESPLPYGVEAVFLAAGFLAYYFLVKKPHADK</sequence>
<gene>
    <name evidence="3" type="ORF">SAMN04488505_103130</name>
</gene>
<dbReference type="InterPro" id="IPR046216">
    <property type="entry name" value="DUF6249"/>
</dbReference>
<keyword evidence="1" id="KW-1133">Transmembrane helix</keyword>
<dbReference type="AlphaFoldDB" id="A0A1H7UW76"/>
<organism evidence="3 4">
    <name type="scientific">Chitinophaga rupis</name>
    <dbReference type="NCBI Taxonomy" id="573321"/>
    <lineage>
        <taxon>Bacteria</taxon>
        <taxon>Pseudomonadati</taxon>
        <taxon>Bacteroidota</taxon>
        <taxon>Chitinophagia</taxon>
        <taxon>Chitinophagales</taxon>
        <taxon>Chitinophagaceae</taxon>
        <taxon>Chitinophaga</taxon>
    </lineage>
</organism>